<gene>
    <name evidence="2" type="ORF">F0145_23520</name>
</gene>
<organism evidence="2 3">
    <name type="scientific">Adhaeribacter rhizoryzae</name>
    <dbReference type="NCBI Taxonomy" id="2607907"/>
    <lineage>
        <taxon>Bacteria</taxon>
        <taxon>Pseudomonadati</taxon>
        <taxon>Bacteroidota</taxon>
        <taxon>Cytophagia</taxon>
        <taxon>Cytophagales</taxon>
        <taxon>Hymenobacteraceae</taxon>
        <taxon>Adhaeribacter</taxon>
    </lineage>
</organism>
<feature type="transmembrane region" description="Helical" evidence="1">
    <location>
        <begin position="109"/>
        <end position="129"/>
    </location>
</feature>
<sequence>MQKRKIIWVMVAAILWCWAALVAGEIFPKVPLLFDSPAGNNMVGLSALFELFLLGALALFLLIFNPSRNVWLLTLFVGVLLLLKGVWLAPLLLSSLEWEYPPLSYLPAIYAFTELIKFVLLLLTSFWIYTEITTITRVEERYQLFISTRNAIRNHLSPDHKLNDK</sequence>
<evidence type="ECO:0000313" key="3">
    <source>
        <dbReference type="Proteomes" id="UP000323426"/>
    </source>
</evidence>
<accession>A0A5M6CXN7</accession>
<feature type="transmembrane region" description="Helical" evidence="1">
    <location>
        <begin position="70"/>
        <end position="89"/>
    </location>
</feature>
<dbReference type="RefSeq" id="WP_150092644.1">
    <property type="nucleotide sequence ID" value="NZ_VWSF01000029.1"/>
</dbReference>
<dbReference type="EMBL" id="VWSF01000029">
    <property type="protein sequence ID" value="KAA5539961.1"/>
    <property type="molecule type" value="Genomic_DNA"/>
</dbReference>
<name>A0A5M6CXN7_9BACT</name>
<feature type="transmembrane region" description="Helical" evidence="1">
    <location>
        <begin position="43"/>
        <end position="63"/>
    </location>
</feature>
<dbReference type="AlphaFoldDB" id="A0A5M6CXN7"/>
<keyword evidence="1" id="KW-0812">Transmembrane</keyword>
<proteinExistence type="predicted"/>
<keyword evidence="1" id="KW-1133">Transmembrane helix</keyword>
<reference evidence="2 3" key="1">
    <citation type="submission" date="2019-09" db="EMBL/GenBank/DDBJ databases">
        <title>Genome sequence and assembly of Adhaeribacter sp.</title>
        <authorList>
            <person name="Chhetri G."/>
        </authorList>
    </citation>
    <scope>NUCLEOTIDE SEQUENCE [LARGE SCALE GENOMIC DNA]</scope>
    <source>
        <strain evidence="2 3">DK36</strain>
    </source>
</reference>
<keyword evidence="1" id="KW-0472">Membrane</keyword>
<dbReference type="Proteomes" id="UP000323426">
    <property type="component" value="Unassembled WGS sequence"/>
</dbReference>
<evidence type="ECO:0000256" key="1">
    <source>
        <dbReference type="SAM" id="Phobius"/>
    </source>
</evidence>
<evidence type="ECO:0000313" key="2">
    <source>
        <dbReference type="EMBL" id="KAA5539961.1"/>
    </source>
</evidence>
<comment type="caution">
    <text evidence="2">The sequence shown here is derived from an EMBL/GenBank/DDBJ whole genome shotgun (WGS) entry which is preliminary data.</text>
</comment>
<protein>
    <submittedName>
        <fullName evidence="2">Uncharacterized protein</fullName>
    </submittedName>
</protein>
<keyword evidence="3" id="KW-1185">Reference proteome</keyword>